<proteinExistence type="predicted"/>
<feature type="compositionally biased region" description="Low complexity" evidence="1">
    <location>
        <begin position="156"/>
        <end position="167"/>
    </location>
</feature>
<feature type="region of interest" description="Disordered" evidence="1">
    <location>
        <begin position="156"/>
        <end position="175"/>
    </location>
</feature>
<protein>
    <recommendedName>
        <fullName evidence="4">C3H1-type domain-containing protein</fullName>
    </recommendedName>
</protein>
<dbReference type="AlphaFoldDB" id="A0A813G612"/>
<dbReference type="Proteomes" id="UP000654075">
    <property type="component" value="Unassembled WGS sequence"/>
</dbReference>
<accession>A0A813G612</accession>
<gene>
    <name evidence="2" type="ORF">PGLA1383_LOCUS39820</name>
</gene>
<organism evidence="2 3">
    <name type="scientific">Polarella glacialis</name>
    <name type="common">Dinoflagellate</name>
    <dbReference type="NCBI Taxonomy" id="89957"/>
    <lineage>
        <taxon>Eukaryota</taxon>
        <taxon>Sar</taxon>
        <taxon>Alveolata</taxon>
        <taxon>Dinophyceae</taxon>
        <taxon>Suessiales</taxon>
        <taxon>Suessiaceae</taxon>
        <taxon>Polarella</taxon>
    </lineage>
</organism>
<name>A0A813G612_POLGL</name>
<dbReference type="EMBL" id="CAJNNV010027958">
    <property type="protein sequence ID" value="CAE8622370.1"/>
    <property type="molecule type" value="Genomic_DNA"/>
</dbReference>
<sequence length="175" mass="19822">MPSWNVNRLFPEVKVANTFIHIDFEDPDAAVARRSASCPPKLIKKISFSMQQQQQQQQQQKVAFRPAANQGAVASAEHVGQQQQQQHQQQKLQAHQRGQCRPCSFQSARADSCRLGDDCQFCHLCTYEDFMQKKNAGKHDRRKRLRGEKRLLLKAQCSEQQGGQSSSPEAAESPC</sequence>
<evidence type="ECO:0000313" key="2">
    <source>
        <dbReference type="EMBL" id="CAE8622370.1"/>
    </source>
</evidence>
<reference evidence="2" key="1">
    <citation type="submission" date="2021-02" db="EMBL/GenBank/DDBJ databases">
        <authorList>
            <person name="Dougan E. K."/>
            <person name="Rhodes N."/>
            <person name="Thang M."/>
            <person name="Chan C."/>
        </authorList>
    </citation>
    <scope>NUCLEOTIDE SEQUENCE</scope>
</reference>
<evidence type="ECO:0000313" key="3">
    <source>
        <dbReference type="Proteomes" id="UP000654075"/>
    </source>
</evidence>
<feature type="compositionally biased region" description="Low complexity" evidence="1">
    <location>
        <begin position="81"/>
        <end position="90"/>
    </location>
</feature>
<keyword evidence="3" id="KW-1185">Reference proteome</keyword>
<feature type="region of interest" description="Disordered" evidence="1">
    <location>
        <begin position="57"/>
        <end position="90"/>
    </location>
</feature>
<evidence type="ECO:0000256" key="1">
    <source>
        <dbReference type="SAM" id="MobiDB-lite"/>
    </source>
</evidence>
<comment type="caution">
    <text evidence="2">The sequence shown here is derived from an EMBL/GenBank/DDBJ whole genome shotgun (WGS) entry which is preliminary data.</text>
</comment>
<evidence type="ECO:0008006" key="4">
    <source>
        <dbReference type="Google" id="ProtNLM"/>
    </source>
</evidence>